<keyword evidence="11" id="KW-0614">Plasmid</keyword>
<feature type="domain" description="Carrier" evidence="9">
    <location>
        <begin position="1118"/>
        <end position="1193"/>
    </location>
</feature>
<dbReference type="Pfam" id="PF21394">
    <property type="entry name" value="Beta-ketacyl_N"/>
    <property type="match status" value="1"/>
</dbReference>
<dbReference type="PROSITE" id="PS51257">
    <property type="entry name" value="PROKAR_LIPOPROTEIN"/>
    <property type="match status" value="1"/>
</dbReference>
<evidence type="ECO:0000256" key="1">
    <source>
        <dbReference type="ARBA" id="ARBA00004496"/>
    </source>
</evidence>
<dbReference type="SUPFAM" id="SSF47336">
    <property type="entry name" value="ACP-like"/>
    <property type="match status" value="1"/>
</dbReference>
<dbReference type="SUPFAM" id="SSF51735">
    <property type="entry name" value="NAD(P)-binding Rossmann-fold domains"/>
    <property type="match status" value="2"/>
</dbReference>
<dbReference type="InterPro" id="IPR016039">
    <property type="entry name" value="Thiolase-like"/>
</dbReference>
<dbReference type="GO" id="GO:0004312">
    <property type="term" value="F:fatty acid synthase activity"/>
    <property type="evidence" value="ECO:0007669"/>
    <property type="project" value="TreeGrafter"/>
</dbReference>
<dbReference type="InterPro" id="IPR049490">
    <property type="entry name" value="C883_1060-like_KR_N"/>
</dbReference>
<dbReference type="Gene3D" id="1.10.1240.100">
    <property type="match status" value="1"/>
</dbReference>
<dbReference type="PROSITE" id="PS50075">
    <property type="entry name" value="CARRIER"/>
    <property type="match status" value="1"/>
</dbReference>
<dbReference type="SMART" id="SM00822">
    <property type="entry name" value="PKS_KR"/>
    <property type="match status" value="1"/>
</dbReference>
<accession>A0A8A4JXJ7</accession>
<geneLocation type="plasmid" evidence="11 12">
    <name>pOC5aA</name>
</geneLocation>
<dbReference type="InterPro" id="IPR013968">
    <property type="entry name" value="PKS_KR"/>
</dbReference>
<dbReference type="Pfam" id="PF00550">
    <property type="entry name" value="PP-binding"/>
    <property type="match status" value="1"/>
</dbReference>
<dbReference type="CDD" id="cd08953">
    <property type="entry name" value="KR_2_SDR_x"/>
    <property type="match status" value="1"/>
</dbReference>
<dbReference type="Pfam" id="PF08659">
    <property type="entry name" value="KR"/>
    <property type="match status" value="1"/>
</dbReference>
<comment type="subcellular location">
    <subcellularLocation>
        <location evidence="1">Cytoplasm</location>
    </subcellularLocation>
</comment>
<dbReference type="Gene3D" id="3.40.47.10">
    <property type="match status" value="1"/>
</dbReference>
<dbReference type="InterPro" id="IPR006162">
    <property type="entry name" value="Ppantetheine_attach_site"/>
</dbReference>
<evidence type="ECO:0000256" key="5">
    <source>
        <dbReference type="ARBA" id="ARBA00022490"/>
    </source>
</evidence>
<protein>
    <submittedName>
        <fullName evidence="11">SDR family NAD(P)-dependent oxidoreductase</fullName>
    </submittedName>
</protein>
<evidence type="ECO:0000256" key="2">
    <source>
        <dbReference type="ARBA" id="ARBA00004792"/>
    </source>
</evidence>
<keyword evidence="4" id="KW-0596">Phosphopantetheine</keyword>
<dbReference type="GO" id="GO:0006633">
    <property type="term" value="P:fatty acid biosynthetic process"/>
    <property type="evidence" value="ECO:0007669"/>
    <property type="project" value="TreeGrafter"/>
</dbReference>
<organism evidence="11 12">
    <name type="scientific">Pantoea ananas</name>
    <name type="common">Erwinia uredovora</name>
    <dbReference type="NCBI Taxonomy" id="553"/>
    <lineage>
        <taxon>Bacteria</taxon>
        <taxon>Pseudomonadati</taxon>
        <taxon>Pseudomonadota</taxon>
        <taxon>Gammaproteobacteria</taxon>
        <taxon>Enterobacterales</taxon>
        <taxon>Erwiniaceae</taxon>
        <taxon>Pantoea</taxon>
    </lineage>
</organism>
<dbReference type="InterPro" id="IPR020806">
    <property type="entry name" value="PKS_PP-bd"/>
</dbReference>
<dbReference type="PANTHER" id="PTHR43775:SF37">
    <property type="entry name" value="SI:DKEY-61P9.11"/>
    <property type="match status" value="1"/>
</dbReference>
<evidence type="ECO:0000256" key="6">
    <source>
        <dbReference type="ARBA" id="ARBA00022553"/>
    </source>
</evidence>
<evidence type="ECO:0000256" key="3">
    <source>
        <dbReference type="ARBA" id="ARBA00006484"/>
    </source>
</evidence>
<dbReference type="Pfam" id="PF22336">
    <property type="entry name" value="RhiE-like_linker"/>
    <property type="match status" value="1"/>
</dbReference>
<dbReference type="Pfam" id="PF00109">
    <property type="entry name" value="ketoacyl-synt"/>
    <property type="match status" value="1"/>
</dbReference>
<reference evidence="11" key="1">
    <citation type="submission" date="2020-07" db="EMBL/GenBank/DDBJ databases">
        <title>Genome Sequences for Panteoa spp. that cause Center Rot in Onions.</title>
        <authorList>
            <person name="Asselin J.A."/>
            <person name="Helmann T."/>
            <person name="Beer S."/>
            <person name="Stodghill P."/>
        </authorList>
    </citation>
    <scope>NUCLEOTIDE SEQUENCE</scope>
    <source>
        <strain evidence="11">OC5a</strain>
        <plasmid evidence="11">pOC5aA</plasmid>
    </source>
</reference>
<evidence type="ECO:0000259" key="10">
    <source>
        <dbReference type="PROSITE" id="PS52004"/>
    </source>
</evidence>
<dbReference type="SMART" id="SM00825">
    <property type="entry name" value="PKS_KS"/>
    <property type="match status" value="1"/>
</dbReference>
<evidence type="ECO:0000313" key="12">
    <source>
        <dbReference type="Proteomes" id="UP000663901"/>
    </source>
</evidence>
<dbReference type="InterPro" id="IPR036736">
    <property type="entry name" value="ACP-like_sf"/>
</dbReference>
<dbReference type="RefSeq" id="WP_028716087.1">
    <property type="nucleotide sequence ID" value="NZ_CP059083.1"/>
</dbReference>
<proteinExistence type="inferred from homology"/>
<keyword evidence="5" id="KW-0963">Cytoplasm</keyword>
<dbReference type="SMART" id="SM00823">
    <property type="entry name" value="PKS_PP"/>
    <property type="match status" value="1"/>
</dbReference>
<dbReference type="SUPFAM" id="SSF53901">
    <property type="entry name" value="Thiolase-like"/>
    <property type="match status" value="1"/>
</dbReference>
<evidence type="ECO:0000313" key="11">
    <source>
        <dbReference type="EMBL" id="QTC44348.1"/>
    </source>
</evidence>
<dbReference type="AlphaFoldDB" id="A0A8A4JXJ7"/>
<sequence>MNDSNKIAIVGYAGSLTGCPDAEQLWQLTSQGKEGIRRYTQEEIAKHLPASFYQLPSFRPVGGGPENYRQFDAAFFGYNPKEAAYMDPQIRKSLEYAWLACEHAGYAPDQISAPTGVYTVSAVNSYFNENLAVQYHQRADLHEQTQLLYLNEPDFMASRIAYHFNWQGPAVNLRSGCSSSLVAIHEACMSLLQFDIDMAVVGGAVIKPRYQYGYHHEQDGIQSDSGHCAPFSADADGTIFTNGVGFLVLKRYEDAIKDGDSIHAVVLATAINNDGCDKVGYMAPSVSGQIRVMLGALANAELEPQDITYIEAHGTGTSVGDPIEFEALTKVFDGLPAGSVALSTVKANIGHLDALSGIAAVLKVIQDMKHQSVSPLANYTQPHPAVRLDQSPFTIPQSLTEWQPSASYQRIAAISSFGVGGTNGALILEQAPADVRPTVVAGTPVFIGFSARTPDVVFQQVKRMHDWLKEHPESQLADIAWTLLSGRSAFKYRWGCVVDSVSDLCDRLSMADSVECMTVTASRSWTLEEAQQATAVQLSDFWLSDGNIVTNTSFPKSCRRIPLPGYPFQAHDHWIDAEPFNTEQGQSTENRKISDISQWFYTPYWKKQRISALTVNITGKRILMFHHDDSFSGQFSEELIQQGASLLHVVAGEKYARLGDDHYRIEPGNEMHMKLLIQDLAETAMLPDWVVHLWCLGNQNETTDRIQSQGLYTMVAWCKAYNELALTVNFHTLLVADRMISIVGEEDIEPAKSTLLGISQVLPKEYQDIQCHLVDIAPNFQAEQTIRMLLAEMGSGSSSEIAIRGVHRFVKDYARYSVSETQLGESLLSGNKTILIVGGLGNFGLELAEFVALNYQAQVYLTTRTRFPAHSEWQSWLEQHGSENTVSEKILHLQRIENLGGRVEILTADITCRQDLVQIKTLLQTRHRRVDGVIHAAGTVDSGMIHTKTRDSLEQVFSPKIAGTMNLCDVFLPLNPDFILLCSSMNAIIGGLGQVDNTAANAFVDAWAEHCHQRGYTQVLAINWGAVNEARARNYSAQPQFKELSREHIKNKMSQDEIFEVYRRLFSTTFGSRVVVSTLDFNKVIENWSRVGSVASLTQKVTLISRSRDEFVQTSWKDPLSTYEITVAKHWEALLGIERVGNDDNFFELGGNSLIVLQLISLLKKDYPIRMHAMAIYEHPTVREFAAHVEQLAREYMDKVQIA</sequence>
<dbReference type="InterPro" id="IPR020841">
    <property type="entry name" value="PKS_Beta-ketoAc_synthase_dom"/>
</dbReference>
<evidence type="ECO:0000256" key="8">
    <source>
        <dbReference type="ARBA" id="ARBA00022737"/>
    </source>
</evidence>
<dbReference type="GO" id="GO:0031177">
    <property type="term" value="F:phosphopantetheine binding"/>
    <property type="evidence" value="ECO:0007669"/>
    <property type="project" value="InterPro"/>
</dbReference>
<dbReference type="InterPro" id="IPR009081">
    <property type="entry name" value="PP-bd_ACP"/>
</dbReference>
<gene>
    <name evidence="11" type="ORF">H0Z12_00310</name>
</gene>
<dbReference type="PANTHER" id="PTHR43775">
    <property type="entry name" value="FATTY ACID SYNTHASE"/>
    <property type="match status" value="1"/>
</dbReference>
<evidence type="ECO:0000256" key="7">
    <source>
        <dbReference type="ARBA" id="ARBA00022679"/>
    </source>
</evidence>
<dbReference type="EMBL" id="CP059083">
    <property type="protein sequence ID" value="QTC44348.1"/>
    <property type="molecule type" value="Genomic_DNA"/>
</dbReference>
<dbReference type="InterPro" id="IPR014030">
    <property type="entry name" value="Ketoacyl_synth_N"/>
</dbReference>
<dbReference type="InterPro" id="IPR036291">
    <property type="entry name" value="NAD(P)-bd_dom_sf"/>
</dbReference>
<dbReference type="PROSITE" id="PS52004">
    <property type="entry name" value="KS3_2"/>
    <property type="match status" value="1"/>
</dbReference>
<evidence type="ECO:0000256" key="4">
    <source>
        <dbReference type="ARBA" id="ARBA00022450"/>
    </source>
</evidence>
<dbReference type="InterPro" id="IPR054514">
    <property type="entry name" value="RhiE-like_linker"/>
</dbReference>
<dbReference type="InterPro" id="IPR057326">
    <property type="entry name" value="KR_dom"/>
</dbReference>
<keyword evidence="8" id="KW-0677">Repeat</keyword>
<keyword evidence="7" id="KW-0808">Transferase</keyword>
<comment type="pathway">
    <text evidence="2">Antibiotic biosynthesis.</text>
</comment>
<feature type="domain" description="Ketosynthase family 3 (KS3)" evidence="10">
    <location>
        <begin position="4"/>
        <end position="430"/>
    </location>
</feature>
<keyword evidence="6" id="KW-0597">Phosphoprotein</keyword>
<dbReference type="InterPro" id="IPR014031">
    <property type="entry name" value="Ketoacyl_synth_C"/>
</dbReference>
<evidence type="ECO:0000259" key="9">
    <source>
        <dbReference type="PROSITE" id="PS50075"/>
    </source>
</evidence>
<dbReference type="Pfam" id="PF02801">
    <property type="entry name" value="Ketoacyl-synt_C"/>
    <property type="match status" value="1"/>
</dbReference>
<dbReference type="GO" id="GO:0005737">
    <property type="term" value="C:cytoplasm"/>
    <property type="evidence" value="ECO:0007669"/>
    <property type="project" value="UniProtKB-SubCell"/>
</dbReference>
<dbReference type="InterPro" id="IPR050091">
    <property type="entry name" value="PKS_NRPS_Biosynth_Enz"/>
</dbReference>
<dbReference type="Gene3D" id="3.40.50.720">
    <property type="entry name" value="NAD(P)-binding Rossmann-like Domain"/>
    <property type="match status" value="1"/>
</dbReference>
<dbReference type="Gene3D" id="1.10.1200.10">
    <property type="entry name" value="ACP-like"/>
    <property type="match status" value="1"/>
</dbReference>
<name>A0A8A4JXJ7_PANAN</name>
<comment type="similarity">
    <text evidence="3">Belongs to the short-chain dehydrogenases/reductases (SDR) family.</text>
</comment>
<dbReference type="Proteomes" id="UP000663901">
    <property type="component" value="Plasmid pOC5aA"/>
</dbReference>
<dbReference type="PROSITE" id="PS00012">
    <property type="entry name" value="PHOSPHOPANTETHEINE"/>
    <property type="match status" value="1"/>
</dbReference>
<dbReference type="CDD" id="cd00833">
    <property type="entry name" value="PKS"/>
    <property type="match status" value="1"/>
</dbReference>